<evidence type="ECO:0000256" key="2">
    <source>
        <dbReference type="SAM" id="Phobius"/>
    </source>
</evidence>
<evidence type="ECO:0000313" key="4">
    <source>
        <dbReference type="Proteomes" id="UP000765507"/>
    </source>
</evidence>
<keyword evidence="2" id="KW-0472">Membrane</keyword>
<keyword evidence="2" id="KW-0812">Transmembrane</keyword>
<dbReference type="Proteomes" id="UP000765507">
    <property type="component" value="Unassembled WGS sequence"/>
</dbReference>
<dbReference type="EMBL" id="JAHGAV010000171">
    <property type="protein sequence ID" value="KAG6929615.1"/>
    <property type="molecule type" value="Genomic_DNA"/>
</dbReference>
<keyword evidence="4" id="KW-1185">Reference proteome</keyword>
<dbReference type="GO" id="GO:0016020">
    <property type="term" value="C:membrane"/>
    <property type="evidence" value="ECO:0007669"/>
    <property type="project" value="UniProtKB-SubCell"/>
</dbReference>
<proteinExistence type="predicted"/>
<dbReference type="Gene3D" id="1.20.1250.20">
    <property type="entry name" value="MFS general substrate transporter like domains"/>
    <property type="match status" value="1"/>
</dbReference>
<protein>
    <submittedName>
        <fullName evidence="3">Solute carrier family 22 (Organic cation transporter), member 2</fullName>
    </submittedName>
</protein>
<sequence length="106" mass="12049">MLFKQTFYVHIFSRNLGVLVCSSMCDIGGIITPFIVYRLAEIWHELPLVVFAVVGLIDGGLVLLLPETKGKTLPETIEDAENMHRQRKRKKEVIYLHVLTTEVAPK</sequence>
<feature type="transmembrane region" description="Helical" evidence="2">
    <location>
        <begin position="46"/>
        <end position="65"/>
    </location>
</feature>
<dbReference type="AlphaFoldDB" id="A0A8T1SLW5"/>
<name>A0A8T1SLW5_CHESE</name>
<gene>
    <name evidence="3" type="ORF">G0U57_005333</name>
</gene>
<evidence type="ECO:0000256" key="1">
    <source>
        <dbReference type="ARBA" id="ARBA00004141"/>
    </source>
</evidence>
<feature type="transmembrane region" description="Helical" evidence="2">
    <location>
        <begin position="16"/>
        <end position="40"/>
    </location>
</feature>
<keyword evidence="2" id="KW-1133">Transmembrane helix</keyword>
<evidence type="ECO:0000313" key="3">
    <source>
        <dbReference type="EMBL" id="KAG6929615.1"/>
    </source>
</evidence>
<comment type="caution">
    <text evidence="3">The sequence shown here is derived from an EMBL/GenBank/DDBJ whole genome shotgun (WGS) entry which is preliminary data.</text>
</comment>
<dbReference type="OrthoDB" id="5141738at2759"/>
<dbReference type="InterPro" id="IPR036259">
    <property type="entry name" value="MFS_trans_sf"/>
</dbReference>
<organism evidence="3 4">
    <name type="scientific">Chelydra serpentina</name>
    <name type="common">Snapping turtle</name>
    <name type="synonym">Testudo serpentina</name>
    <dbReference type="NCBI Taxonomy" id="8475"/>
    <lineage>
        <taxon>Eukaryota</taxon>
        <taxon>Metazoa</taxon>
        <taxon>Chordata</taxon>
        <taxon>Craniata</taxon>
        <taxon>Vertebrata</taxon>
        <taxon>Euteleostomi</taxon>
        <taxon>Archelosauria</taxon>
        <taxon>Testudinata</taxon>
        <taxon>Testudines</taxon>
        <taxon>Cryptodira</taxon>
        <taxon>Durocryptodira</taxon>
        <taxon>Americhelydia</taxon>
        <taxon>Chelydroidea</taxon>
        <taxon>Chelydridae</taxon>
        <taxon>Chelydra</taxon>
    </lineage>
</organism>
<accession>A0A8T1SLW5</accession>
<comment type="subcellular location">
    <subcellularLocation>
        <location evidence="1">Membrane</location>
        <topology evidence="1">Multi-pass membrane protein</topology>
    </subcellularLocation>
</comment>
<reference evidence="3 4" key="1">
    <citation type="journal article" date="2020" name="G3 (Bethesda)">
        <title>Draft Genome of the Common Snapping Turtle, Chelydra serpentina, a Model for Phenotypic Plasticity in Reptiles.</title>
        <authorList>
            <person name="Das D."/>
            <person name="Singh S.K."/>
            <person name="Bierstedt J."/>
            <person name="Erickson A."/>
            <person name="Galli G.L.J."/>
            <person name="Crossley D.A. 2nd"/>
            <person name="Rhen T."/>
        </authorList>
    </citation>
    <scope>NUCLEOTIDE SEQUENCE [LARGE SCALE GENOMIC DNA]</scope>
    <source>
        <strain evidence="3">KW</strain>
    </source>
</reference>